<gene>
    <name evidence="2" type="ORF">EHUX00137_LOCUS21560</name>
</gene>
<evidence type="ECO:0000313" key="2">
    <source>
        <dbReference type="EMBL" id="CAE0555997.1"/>
    </source>
</evidence>
<feature type="compositionally biased region" description="Polar residues" evidence="1">
    <location>
        <begin position="67"/>
        <end position="76"/>
    </location>
</feature>
<evidence type="ECO:0000256" key="1">
    <source>
        <dbReference type="SAM" id="MobiDB-lite"/>
    </source>
</evidence>
<reference evidence="2" key="1">
    <citation type="submission" date="2021-01" db="EMBL/GenBank/DDBJ databases">
        <authorList>
            <person name="Corre E."/>
            <person name="Pelletier E."/>
            <person name="Niang G."/>
            <person name="Scheremetjew M."/>
            <person name="Finn R."/>
            <person name="Kale V."/>
            <person name="Holt S."/>
            <person name="Cochrane G."/>
            <person name="Meng A."/>
            <person name="Brown T."/>
            <person name="Cohen L."/>
        </authorList>
    </citation>
    <scope>NUCLEOTIDE SEQUENCE</scope>
    <source>
        <strain evidence="2">379</strain>
    </source>
</reference>
<proteinExistence type="predicted"/>
<feature type="region of interest" description="Disordered" evidence="1">
    <location>
        <begin position="36"/>
        <end position="114"/>
    </location>
</feature>
<dbReference type="AlphaFoldDB" id="A0A7S3SIP2"/>
<organism evidence="2">
    <name type="scientific">Emiliania huxleyi</name>
    <name type="common">Coccolithophore</name>
    <name type="synonym">Pontosphaera huxleyi</name>
    <dbReference type="NCBI Taxonomy" id="2903"/>
    <lineage>
        <taxon>Eukaryota</taxon>
        <taxon>Haptista</taxon>
        <taxon>Haptophyta</taxon>
        <taxon>Prymnesiophyceae</taxon>
        <taxon>Isochrysidales</taxon>
        <taxon>Noelaerhabdaceae</taxon>
        <taxon>Emiliania</taxon>
    </lineage>
</organism>
<protein>
    <submittedName>
        <fullName evidence="2">Uncharacterized protein</fullName>
    </submittedName>
</protein>
<name>A0A7S3SIP2_EMIHU</name>
<accession>A0A7S3SIP2</accession>
<feature type="compositionally biased region" description="Polar residues" evidence="1">
    <location>
        <begin position="105"/>
        <end position="114"/>
    </location>
</feature>
<dbReference type="EMBL" id="HBIR01027912">
    <property type="protein sequence ID" value="CAE0555997.1"/>
    <property type="molecule type" value="Transcribed_RNA"/>
</dbReference>
<sequence>MPERKAGGKRHTPCCWPRQSISTVVTPGANQPHVMRSAWRSTKEEPIDQMTSQTGEKARATRPRHLTLSSGESASAQPPKANAESSAAETPPRSAAEGTPRSVCAGTSSNALSW</sequence>